<keyword evidence="5 8" id="KW-0472">Membrane</keyword>
<proteinExistence type="predicted"/>
<sequence length="138" mass="16325">MLIAIVLLFAACYLPINLIFVLRNLNLFNAIDNPSIPIFFMFSYWLCYFNSAMNPLIYNFMSAKFKKEFRNVFHCRSRENIPLHYESTWFHSSRIRHNASNQTSSRMLRVHDSTYPALRQNKNHRAIDEDRVANGESV</sequence>
<accession>A0ABM1A296</accession>
<evidence type="ECO:0000256" key="3">
    <source>
        <dbReference type="ARBA" id="ARBA00022989"/>
    </source>
</evidence>
<dbReference type="Proteomes" id="UP000694888">
    <property type="component" value="Unplaced"/>
</dbReference>
<name>A0ABM1A296_APLCA</name>
<dbReference type="InterPro" id="IPR017452">
    <property type="entry name" value="GPCR_Rhodpsn_7TM"/>
</dbReference>
<dbReference type="InterPro" id="IPR000276">
    <property type="entry name" value="GPCR_Rhodpsn"/>
</dbReference>
<dbReference type="PROSITE" id="PS50262">
    <property type="entry name" value="G_PROTEIN_RECEP_F1_2"/>
    <property type="match status" value="1"/>
</dbReference>
<evidence type="ECO:0000256" key="6">
    <source>
        <dbReference type="ARBA" id="ARBA00023170"/>
    </source>
</evidence>
<keyword evidence="3 8" id="KW-1133">Transmembrane helix</keyword>
<dbReference type="SUPFAM" id="SSF81321">
    <property type="entry name" value="Family A G protein-coupled receptor-like"/>
    <property type="match status" value="1"/>
</dbReference>
<keyword evidence="4" id="KW-0297">G-protein coupled receptor</keyword>
<evidence type="ECO:0000256" key="4">
    <source>
        <dbReference type="ARBA" id="ARBA00023040"/>
    </source>
</evidence>
<gene>
    <name evidence="11" type="primary">LOC106012107</name>
</gene>
<reference evidence="11" key="1">
    <citation type="submission" date="2025-08" db="UniProtKB">
        <authorList>
            <consortium name="RefSeq"/>
        </authorList>
    </citation>
    <scope>IDENTIFICATION</scope>
</reference>
<dbReference type="Pfam" id="PF00001">
    <property type="entry name" value="7tm_1"/>
    <property type="match status" value="1"/>
</dbReference>
<evidence type="ECO:0000313" key="11">
    <source>
        <dbReference type="RefSeq" id="XP_012939366.2"/>
    </source>
</evidence>
<dbReference type="PANTHER" id="PTHR45695:SF15">
    <property type="entry name" value="OPSIN RH2"/>
    <property type="match status" value="1"/>
</dbReference>
<dbReference type="PANTHER" id="PTHR45695">
    <property type="entry name" value="LEUCOKININ RECEPTOR-RELATED"/>
    <property type="match status" value="1"/>
</dbReference>
<feature type="domain" description="G-protein coupled receptors family 1 profile" evidence="9">
    <location>
        <begin position="1"/>
        <end position="58"/>
    </location>
</feature>
<keyword evidence="10" id="KW-1185">Reference proteome</keyword>
<comment type="subcellular location">
    <subcellularLocation>
        <location evidence="1">Membrane</location>
        <topology evidence="1">Multi-pass membrane protein</topology>
    </subcellularLocation>
</comment>
<keyword evidence="6 11" id="KW-0675">Receptor</keyword>
<evidence type="ECO:0000256" key="1">
    <source>
        <dbReference type="ARBA" id="ARBA00004141"/>
    </source>
</evidence>
<keyword evidence="2 8" id="KW-0812">Transmembrane</keyword>
<evidence type="ECO:0000259" key="9">
    <source>
        <dbReference type="PROSITE" id="PS50262"/>
    </source>
</evidence>
<feature type="transmembrane region" description="Helical" evidence="8">
    <location>
        <begin position="42"/>
        <end position="61"/>
    </location>
</feature>
<evidence type="ECO:0000256" key="8">
    <source>
        <dbReference type="SAM" id="Phobius"/>
    </source>
</evidence>
<evidence type="ECO:0000313" key="10">
    <source>
        <dbReference type="Proteomes" id="UP000694888"/>
    </source>
</evidence>
<evidence type="ECO:0000256" key="2">
    <source>
        <dbReference type="ARBA" id="ARBA00022692"/>
    </source>
</evidence>
<evidence type="ECO:0000256" key="5">
    <source>
        <dbReference type="ARBA" id="ARBA00023136"/>
    </source>
</evidence>
<dbReference type="GeneID" id="106012107"/>
<evidence type="ECO:0000256" key="7">
    <source>
        <dbReference type="ARBA" id="ARBA00023224"/>
    </source>
</evidence>
<dbReference type="RefSeq" id="XP_012939366.2">
    <property type="nucleotide sequence ID" value="XM_013083912.2"/>
</dbReference>
<protein>
    <submittedName>
        <fullName evidence="11">Orexin receptor type 2</fullName>
    </submittedName>
</protein>
<organism evidence="10 11">
    <name type="scientific">Aplysia californica</name>
    <name type="common">California sea hare</name>
    <dbReference type="NCBI Taxonomy" id="6500"/>
    <lineage>
        <taxon>Eukaryota</taxon>
        <taxon>Metazoa</taxon>
        <taxon>Spiralia</taxon>
        <taxon>Lophotrochozoa</taxon>
        <taxon>Mollusca</taxon>
        <taxon>Gastropoda</taxon>
        <taxon>Heterobranchia</taxon>
        <taxon>Euthyneura</taxon>
        <taxon>Tectipleura</taxon>
        <taxon>Aplysiida</taxon>
        <taxon>Aplysioidea</taxon>
        <taxon>Aplysiidae</taxon>
        <taxon>Aplysia</taxon>
    </lineage>
</organism>
<keyword evidence="7" id="KW-0807">Transducer</keyword>
<dbReference type="Gene3D" id="1.20.1070.10">
    <property type="entry name" value="Rhodopsin 7-helix transmembrane proteins"/>
    <property type="match status" value="1"/>
</dbReference>